<dbReference type="PANTHER" id="PTHR42850">
    <property type="entry name" value="METALLOPHOSPHOESTERASE"/>
    <property type="match status" value="1"/>
</dbReference>
<dbReference type="GO" id="GO:0016791">
    <property type="term" value="F:phosphatase activity"/>
    <property type="evidence" value="ECO:0007669"/>
    <property type="project" value="TreeGrafter"/>
</dbReference>
<dbReference type="GO" id="GO:0110154">
    <property type="term" value="P:RNA decapping"/>
    <property type="evidence" value="ECO:0007669"/>
    <property type="project" value="TreeGrafter"/>
</dbReference>
<dbReference type="PANTHER" id="PTHR42850:SF4">
    <property type="entry name" value="ZINC-DEPENDENT ENDOPOLYPHOSPHATASE"/>
    <property type="match status" value="1"/>
</dbReference>
<evidence type="ECO:0000313" key="2">
    <source>
        <dbReference type="EMBL" id="RWR26063.1"/>
    </source>
</evidence>
<reference evidence="2 3" key="2">
    <citation type="submission" date="2019-01" db="EMBL/GenBank/DDBJ databases">
        <authorList>
            <person name="Li Y."/>
        </authorList>
    </citation>
    <scope>NUCLEOTIDE SEQUENCE [LARGE SCALE GENOMIC DNA]</scope>
    <source>
        <strain evidence="2 3">D19-10-3-21</strain>
    </source>
</reference>
<evidence type="ECO:0000313" key="3">
    <source>
        <dbReference type="Proteomes" id="UP000285295"/>
    </source>
</evidence>
<dbReference type="InterPro" id="IPR004843">
    <property type="entry name" value="Calcineurin-like_PHP"/>
</dbReference>
<proteinExistence type="predicted"/>
<dbReference type="Pfam" id="PF00149">
    <property type="entry name" value="Metallophos"/>
    <property type="match status" value="1"/>
</dbReference>
<feature type="domain" description="Calcineurin-like phosphoesterase" evidence="1">
    <location>
        <begin position="22"/>
        <end position="179"/>
    </location>
</feature>
<name>A0A443JZU3_9RHOB</name>
<reference evidence="2 3" key="1">
    <citation type="submission" date="2019-01" db="EMBL/GenBank/DDBJ databases">
        <title>Sinorhodobacter populi sp. nov. isolated from the symptomatic bark tissue of Populus euramericana canker.</title>
        <authorList>
            <person name="Xu G."/>
        </authorList>
    </citation>
    <scope>NUCLEOTIDE SEQUENCE [LARGE SCALE GENOMIC DNA]</scope>
    <source>
        <strain evidence="2 3">D19-10-3-21</strain>
    </source>
</reference>
<protein>
    <submittedName>
        <fullName evidence="2">Serine/threonine protein phosphatase</fullName>
    </submittedName>
</protein>
<dbReference type="InterPro" id="IPR050126">
    <property type="entry name" value="Ap4A_hydrolase"/>
</dbReference>
<dbReference type="GO" id="GO:0005737">
    <property type="term" value="C:cytoplasm"/>
    <property type="evidence" value="ECO:0007669"/>
    <property type="project" value="TreeGrafter"/>
</dbReference>
<accession>A0A443JZU3</accession>
<comment type="caution">
    <text evidence="2">The sequence shown here is derived from an EMBL/GenBank/DDBJ whole genome shotgun (WGS) entry which is preliminary data.</text>
</comment>
<gene>
    <name evidence="2" type="ORF">D2T31_21225</name>
</gene>
<dbReference type="Proteomes" id="UP000285295">
    <property type="component" value="Unassembled WGS sequence"/>
</dbReference>
<dbReference type="SUPFAM" id="SSF56300">
    <property type="entry name" value="Metallo-dependent phosphatases"/>
    <property type="match status" value="1"/>
</dbReference>
<dbReference type="Gene3D" id="3.60.21.10">
    <property type="match status" value="1"/>
</dbReference>
<dbReference type="GO" id="GO:0008803">
    <property type="term" value="F:bis(5'-nucleosyl)-tetraphosphatase (symmetrical) activity"/>
    <property type="evidence" value="ECO:0007669"/>
    <property type="project" value="TreeGrafter"/>
</dbReference>
<dbReference type="CDD" id="cd00144">
    <property type="entry name" value="MPP_PPP_family"/>
    <property type="match status" value="1"/>
</dbReference>
<dbReference type="EMBL" id="SAUX01000041">
    <property type="protein sequence ID" value="RWR26063.1"/>
    <property type="molecule type" value="Genomic_DNA"/>
</dbReference>
<dbReference type="InterPro" id="IPR029052">
    <property type="entry name" value="Metallo-depent_PP-like"/>
</dbReference>
<dbReference type="OrthoDB" id="9807890at2"/>
<evidence type="ECO:0000259" key="1">
    <source>
        <dbReference type="Pfam" id="PF00149"/>
    </source>
</evidence>
<sequence>MISNLLPKFRRPSLPPPAPDQPLAIIGDIHGCAGLLDGLLARVAIENPGAKPVFVGDMIDRGPDSRGVLARIRALDGAVVILGNHEEMMLRFLDEPEDAGPAWLRHGGIQTLESFGITDPAADADTRDALRRAFPPGLEDWLRALPCVWRSGNVMVVHAGADPRRPIADQNPRDLLWGHPGFGRFPRRDGLWVAHGHTIVPKPRQRNGVISVDTGAWQGGGLSAALISAQGVRFLTVSA</sequence>
<dbReference type="AlphaFoldDB" id="A0A443JZU3"/>
<organism evidence="2 3">
    <name type="scientific">Paenirhodobacter populi</name>
    <dbReference type="NCBI Taxonomy" id="2306993"/>
    <lineage>
        <taxon>Bacteria</taxon>
        <taxon>Pseudomonadati</taxon>
        <taxon>Pseudomonadota</taxon>
        <taxon>Alphaproteobacteria</taxon>
        <taxon>Rhodobacterales</taxon>
        <taxon>Rhodobacter group</taxon>
        <taxon>Paenirhodobacter</taxon>
    </lineage>
</organism>